<sequence length="59" mass="6371">MSEEEDALLLSSVSLEGPASWCCCCCGCCWSTELLLISSMMVSAAFLPYAFIARRLSAL</sequence>
<keyword evidence="1" id="KW-0812">Transmembrane</keyword>
<reference evidence="2 3" key="1">
    <citation type="submission" date="2016-07" db="EMBL/GenBank/DDBJ databases">
        <title>Pervasive Adenine N6-methylation of Active Genes in Fungi.</title>
        <authorList>
            <consortium name="DOE Joint Genome Institute"/>
            <person name="Mondo S.J."/>
            <person name="Dannebaum R.O."/>
            <person name="Kuo R.C."/>
            <person name="Labutti K."/>
            <person name="Haridas S."/>
            <person name="Kuo A."/>
            <person name="Salamov A."/>
            <person name="Ahrendt S.R."/>
            <person name="Lipzen A."/>
            <person name="Sullivan W."/>
            <person name="Andreopoulos W.B."/>
            <person name="Clum A."/>
            <person name="Lindquist E."/>
            <person name="Daum C."/>
            <person name="Ramamoorthy G.K."/>
            <person name="Gryganskyi A."/>
            <person name="Culley D."/>
            <person name="Magnuson J.K."/>
            <person name="James T.Y."/>
            <person name="O'Malley M.A."/>
            <person name="Stajich J.E."/>
            <person name="Spatafora J.W."/>
            <person name="Visel A."/>
            <person name="Grigoriev I.V."/>
        </authorList>
    </citation>
    <scope>NUCLEOTIDE SEQUENCE [LARGE SCALE GENOMIC DNA]</scope>
    <source>
        <strain evidence="2 3">NRRL 2496</strain>
    </source>
</reference>
<protein>
    <submittedName>
        <fullName evidence="2">Uncharacterized protein</fullName>
    </submittedName>
</protein>
<dbReference type="Proteomes" id="UP000242180">
    <property type="component" value="Unassembled WGS sequence"/>
</dbReference>
<keyword evidence="3" id="KW-1185">Reference proteome</keyword>
<keyword evidence="1" id="KW-0472">Membrane</keyword>
<organism evidence="2 3">
    <name type="scientific">Syncephalastrum racemosum</name>
    <name type="common">Filamentous fungus</name>
    <dbReference type="NCBI Taxonomy" id="13706"/>
    <lineage>
        <taxon>Eukaryota</taxon>
        <taxon>Fungi</taxon>
        <taxon>Fungi incertae sedis</taxon>
        <taxon>Mucoromycota</taxon>
        <taxon>Mucoromycotina</taxon>
        <taxon>Mucoromycetes</taxon>
        <taxon>Mucorales</taxon>
        <taxon>Syncephalastraceae</taxon>
        <taxon>Syncephalastrum</taxon>
    </lineage>
</organism>
<feature type="transmembrane region" description="Helical" evidence="1">
    <location>
        <begin position="34"/>
        <end position="52"/>
    </location>
</feature>
<evidence type="ECO:0000313" key="3">
    <source>
        <dbReference type="Proteomes" id="UP000242180"/>
    </source>
</evidence>
<proteinExistence type="predicted"/>
<dbReference type="EMBL" id="MCGN01000004">
    <property type="protein sequence ID" value="ORY98207.1"/>
    <property type="molecule type" value="Genomic_DNA"/>
</dbReference>
<comment type="caution">
    <text evidence="2">The sequence shown here is derived from an EMBL/GenBank/DDBJ whole genome shotgun (WGS) entry which is preliminary data.</text>
</comment>
<gene>
    <name evidence="2" type="ORF">BCR43DRAFT_491026</name>
</gene>
<accession>A0A1X2HH06</accession>
<evidence type="ECO:0000256" key="1">
    <source>
        <dbReference type="SAM" id="Phobius"/>
    </source>
</evidence>
<keyword evidence="1" id="KW-1133">Transmembrane helix</keyword>
<dbReference type="InParanoid" id="A0A1X2HH06"/>
<dbReference type="AlphaFoldDB" id="A0A1X2HH06"/>
<evidence type="ECO:0000313" key="2">
    <source>
        <dbReference type="EMBL" id="ORY98207.1"/>
    </source>
</evidence>
<name>A0A1X2HH06_SYNRA</name>